<dbReference type="PROSITE" id="PS00600">
    <property type="entry name" value="AA_TRANSFER_CLASS_3"/>
    <property type="match status" value="1"/>
</dbReference>
<dbReference type="Gene3D" id="3.90.1150.10">
    <property type="entry name" value="Aspartate Aminotransferase, domain 1"/>
    <property type="match status" value="1"/>
</dbReference>
<dbReference type="EMBL" id="BNCI01000001">
    <property type="protein sequence ID" value="GHF12651.1"/>
    <property type="molecule type" value="Genomic_DNA"/>
</dbReference>
<evidence type="ECO:0000313" key="7">
    <source>
        <dbReference type="EMBL" id="GHF12651.1"/>
    </source>
</evidence>
<dbReference type="Gene3D" id="3.40.640.10">
    <property type="entry name" value="Type I PLP-dependent aspartate aminotransferase-like (Major domain)"/>
    <property type="match status" value="1"/>
</dbReference>
<name>A0A919E4M5_9PROT</name>
<evidence type="ECO:0000313" key="8">
    <source>
        <dbReference type="Proteomes" id="UP000630923"/>
    </source>
</evidence>
<dbReference type="CDD" id="cd00610">
    <property type="entry name" value="OAT_like"/>
    <property type="match status" value="1"/>
</dbReference>
<dbReference type="NCBIfam" id="TIGR00700">
    <property type="entry name" value="GABAtrnsam"/>
    <property type="match status" value="1"/>
</dbReference>
<reference evidence="7" key="1">
    <citation type="journal article" date="2014" name="Int. J. Syst. Evol. Microbiol.">
        <title>Complete genome sequence of Corynebacterium casei LMG S-19264T (=DSM 44701T), isolated from a smear-ripened cheese.</title>
        <authorList>
            <consortium name="US DOE Joint Genome Institute (JGI-PGF)"/>
            <person name="Walter F."/>
            <person name="Albersmeier A."/>
            <person name="Kalinowski J."/>
            <person name="Ruckert C."/>
        </authorList>
    </citation>
    <scope>NUCLEOTIDE SEQUENCE</scope>
    <source>
        <strain evidence="7">KCTC 42590</strain>
    </source>
</reference>
<dbReference type="InterPro" id="IPR004632">
    <property type="entry name" value="4NH2But_aminotransferase_bac"/>
</dbReference>
<gene>
    <name evidence="7" type="primary">gabT</name>
    <name evidence="7" type="ORF">GCM10017044_03270</name>
</gene>
<proteinExistence type="inferred from homology"/>
<comment type="similarity">
    <text evidence="2 6">Belongs to the class-III pyridoxal-phosphate-dependent aminotransferase family.</text>
</comment>
<dbReference type="GO" id="GO:0030170">
    <property type="term" value="F:pyridoxal phosphate binding"/>
    <property type="evidence" value="ECO:0007669"/>
    <property type="project" value="InterPro"/>
</dbReference>
<dbReference type="Proteomes" id="UP000630923">
    <property type="component" value="Unassembled WGS sequence"/>
</dbReference>
<keyword evidence="5 6" id="KW-0663">Pyridoxal phosphate</keyword>
<evidence type="ECO:0000256" key="5">
    <source>
        <dbReference type="ARBA" id="ARBA00022898"/>
    </source>
</evidence>
<evidence type="ECO:0000256" key="1">
    <source>
        <dbReference type="ARBA" id="ARBA00001933"/>
    </source>
</evidence>
<dbReference type="Pfam" id="PF00202">
    <property type="entry name" value="Aminotran_3"/>
    <property type="match status" value="1"/>
</dbReference>
<dbReference type="GO" id="GO:0034386">
    <property type="term" value="F:4-aminobutyrate:2-oxoglutarate transaminase activity"/>
    <property type="evidence" value="ECO:0007669"/>
    <property type="project" value="InterPro"/>
</dbReference>
<comment type="cofactor">
    <cofactor evidence="1">
        <name>pyridoxal 5'-phosphate</name>
        <dbReference type="ChEBI" id="CHEBI:597326"/>
    </cofactor>
</comment>
<dbReference type="InterPro" id="IPR050103">
    <property type="entry name" value="Class-III_PLP-dep_AT"/>
</dbReference>
<dbReference type="InterPro" id="IPR049704">
    <property type="entry name" value="Aminotrans_3_PPA_site"/>
</dbReference>
<dbReference type="PIRSF" id="PIRSF000521">
    <property type="entry name" value="Transaminase_4ab_Lys_Orn"/>
    <property type="match status" value="1"/>
</dbReference>
<reference evidence="7" key="2">
    <citation type="submission" date="2020-09" db="EMBL/GenBank/DDBJ databases">
        <authorList>
            <person name="Sun Q."/>
            <person name="Kim S."/>
        </authorList>
    </citation>
    <scope>NUCLEOTIDE SEQUENCE</scope>
    <source>
        <strain evidence="7">KCTC 42590</strain>
    </source>
</reference>
<dbReference type="InterPro" id="IPR015422">
    <property type="entry name" value="PyrdxlP-dep_Trfase_small"/>
</dbReference>
<dbReference type="GO" id="GO:0009448">
    <property type="term" value="P:gamma-aminobutyric acid metabolic process"/>
    <property type="evidence" value="ECO:0007669"/>
    <property type="project" value="InterPro"/>
</dbReference>
<evidence type="ECO:0000256" key="6">
    <source>
        <dbReference type="RuleBase" id="RU003560"/>
    </source>
</evidence>
<dbReference type="InterPro" id="IPR015424">
    <property type="entry name" value="PyrdxlP-dep_Trfase"/>
</dbReference>
<dbReference type="AlphaFoldDB" id="A0A919E4M5"/>
<keyword evidence="4" id="KW-0808">Transferase</keyword>
<sequence length="440" mass="46492">MGLGSSYVTGNKIMSNSSLLERRKAAVAGGVANATPLFIEKAKNAEVWDADGKRYLDFAQGIAVNNTGHAHPKVQAAAKAQIDNFSHTAFQVSMYEPYIELAEKINAIVPIRDAQSVFFSTGAEAVENAVKIARTATGRPGVITFRGAFHGRSALTSTMTGKIAPYRAGAGLGAAAVYHAPFPIPHHGITVADAVAGLHTIFKTDIEPCDVAAIVIEPVQGEGGFYQAPKEFMQELRAICDAHGILMVCDEVQSGFARTGRMFATDYADIEPDLMTIAKAMGSGYPISGVVGKRSILEKVNPGGLGGTYGGNPVACAASLATLEVIEEEKLVERSAQLGAYMLDRLNKIKDRDDVVPIGDVRGVGMMVAFELVKERGGHTPDPDIVPKVVAAALKRGLIILSCGYFANTVRLLAPLTVPTDQLDEALDILEAALQEAAAA</sequence>
<protein>
    <submittedName>
        <fullName evidence="7">4-aminobutyrate transaminase</fullName>
    </submittedName>
</protein>
<keyword evidence="8" id="KW-1185">Reference proteome</keyword>
<dbReference type="PANTHER" id="PTHR11986">
    <property type="entry name" value="AMINOTRANSFERASE CLASS III"/>
    <property type="match status" value="1"/>
</dbReference>
<accession>A0A919E4M5</accession>
<evidence type="ECO:0000256" key="3">
    <source>
        <dbReference type="ARBA" id="ARBA00022576"/>
    </source>
</evidence>
<dbReference type="FunFam" id="3.40.640.10:FF:000013">
    <property type="entry name" value="4-aminobutyrate aminotransferase"/>
    <property type="match status" value="1"/>
</dbReference>
<dbReference type="InterPro" id="IPR015421">
    <property type="entry name" value="PyrdxlP-dep_Trfase_major"/>
</dbReference>
<dbReference type="SUPFAM" id="SSF53383">
    <property type="entry name" value="PLP-dependent transferases"/>
    <property type="match status" value="1"/>
</dbReference>
<comment type="caution">
    <text evidence="7">The sequence shown here is derived from an EMBL/GenBank/DDBJ whole genome shotgun (WGS) entry which is preliminary data.</text>
</comment>
<dbReference type="InterPro" id="IPR005814">
    <property type="entry name" value="Aminotrans_3"/>
</dbReference>
<organism evidence="7 8">
    <name type="scientific">Kordiimonas sediminis</name>
    <dbReference type="NCBI Taxonomy" id="1735581"/>
    <lineage>
        <taxon>Bacteria</taxon>
        <taxon>Pseudomonadati</taxon>
        <taxon>Pseudomonadota</taxon>
        <taxon>Alphaproteobacteria</taxon>
        <taxon>Kordiimonadales</taxon>
        <taxon>Kordiimonadaceae</taxon>
        <taxon>Kordiimonas</taxon>
    </lineage>
</organism>
<evidence type="ECO:0000256" key="2">
    <source>
        <dbReference type="ARBA" id="ARBA00008954"/>
    </source>
</evidence>
<evidence type="ECO:0000256" key="4">
    <source>
        <dbReference type="ARBA" id="ARBA00022679"/>
    </source>
</evidence>
<keyword evidence="3" id="KW-0032">Aminotransferase</keyword>
<dbReference type="GO" id="GO:0042802">
    <property type="term" value="F:identical protein binding"/>
    <property type="evidence" value="ECO:0007669"/>
    <property type="project" value="TreeGrafter"/>
</dbReference>